<dbReference type="InterPro" id="IPR013785">
    <property type="entry name" value="Aldolase_TIM"/>
</dbReference>
<dbReference type="OrthoDB" id="9772409at2"/>
<name>A0A1M5SZH4_9BACT</name>
<organism evidence="1 2">
    <name type="scientific">Desulfofustis glycolicus DSM 9705</name>
    <dbReference type="NCBI Taxonomy" id="1121409"/>
    <lineage>
        <taxon>Bacteria</taxon>
        <taxon>Pseudomonadati</taxon>
        <taxon>Thermodesulfobacteriota</taxon>
        <taxon>Desulfobulbia</taxon>
        <taxon>Desulfobulbales</taxon>
        <taxon>Desulfocapsaceae</taxon>
        <taxon>Desulfofustis</taxon>
    </lineage>
</organism>
<dbReference type="AlphaFoldDB" id="A0A1M5SZH4"/>
<dbReference type="STRING" id="1121409.SAMN02745124_00522"/>
<protein>
    <recommendedName>
        <fullName evidence="3">Radical SAM superfamily protein</fullName>
    </recommendedName>
</protein>
<dbReference type="RefSeq" id="WP_143165886.1">
    <property type="nucleotide sequence ID" value="NZ_FQXS01000002.1"/>
</dbReference>
<evidence type="ECO:0000313" key="2">
    <source>
        <dbReference type="Proteomes" id="UP000184139"/>
    </source>
</evidence>
<gene>
    <name evidence="1" type="ORF">SAMN02745124_00522</name>
</gene>
<proteinExistence type="predicted"/>
<evidence type="ECO:0000313" key="1">
    <source>
        <dbReference type="EMBL" id="SHH43927.1"/>
    </source>
</evidence>
<evidence type="ECO:0008006" key="3">
    <source>
        <dbReference type="Google" id="ProtNLM"/>
    </source>
</evidence>
<dbReference type="SUPFAM" id="SSF102114">
    <property type="entry name" value="Radical SAM enzymes"/>
    <property type="match status" value="1"/>
</dbReference>
<dbReference type="EMBL" id="FQXS01000002">
    <property type="protein sequence ID" value="SHH43927.1"/>
    <property type="molecule type" value="Genomic_DNA"/>
</dbReference>
<accession>A0A1M5SZH4</accession>
<dbReference type="CDD" id="cd01335">
    <property type="entry name" value="Radical_SAM"/>
    <property type="match status" value="1"/>
</dbReference>
<dbReference type="Gene3D" id="3.20.20.70">
    <property type="entry name" value="Aldolase class I"/>
    <property type="match status" value="1"/>
</dbReference>
<sequence length="138" mass="14883">MKETPVKISVELTTRCHLRYRMFVKFAPGSRIDEQDLGPALFAGLLPAPPFADRLIINGIGEPLLHPRLEELISLTGRHLPPHGSVGLQSNGVLIDRGRAEALLDAGLDTAEFANDCCGSTVPCGHCQWSLGGIRCLS</sequence>
<dbReference type="Proteomes" id="UP000184139">
    <property type="component" value="Unassembled WGS sequence"/>
</dbReference>
<keyword evidence="2" id="KW-1185">Reference proteome</keyword>
<reference evidence="1 2" key="1">
    <citation type="submission" date="2016-11" db="EMBL/GenBank/DDBJ databases">
        <authorList>
            <person name="Jaros S."/>
            <person name="Januszkiewicz K."/>
            <person name="Wedrychowicz H."/>
        </authorList>
    </citation>
    <scope>NUCLEOTIDE SEQUENCE [LARGE SCALE GENOMIC DNA]</scope>
    <source>
        <strain evidence="1 2">DSM 9705</strain>
    </source>
</reference>
<dbReference type="InterPro" id="IPR058240">
    <property type="entry name" value="rSAM_sf"/>
</dbReference>